<evidence type="ECO:0000256" key="8">
    <source>
        <dbReference type="SAM" id="MobiDB-lite"/>
    </source>
</evidence>
<protein>
    <submittedName>
        <fullName evidence="12">Uncharacterized protein</fullName>
    </submittedName>
</protein>
<evidence type="ECO:0000256" key="5">
    <source>
        <dbReference type="ARBA" id="ARBA00022729"/>
    </source>
</evidence>
<dbReference type="GO" id="GO:0042302">
    <property type="term" value="F:structural constituent of cuticle"/>
    <property type="evidence" value="ECO:0007669"/>
    <property type="project" value="UniProtKB-KW"/>
</dbReference>
<dbReference type="SMART" id="SM00327">
    <property type="entry name" value="VWA"/>
    <property type="match status" value="1"/>
</dbReference>
<keyword evidence="4" id="KW-0812">Transmembrane</keyword>
<evidence type="ECO:0000256" key="3">
    <source>
        <dbReference type="ARBA" id="ARBA00022475"/>
    </source>
</evidence>
<dbReference type="AlphaFoldDB" id="A0A6V7WXU6"/>
<keyword evidence="3" id="KW-1003">Cell membrane</keyword>
<evidence type="ECO:0000256" key="2">
    <source>
        <dbReference type="ARBA" id="ARBA00022460"/>
    </source>
</evidence>
<comment type="caution">
    <text evidence="12">The sequence shown here is derived from an EMBL/GenBank/DDBJ whole genome shotgun (WGS) entry which is preliminary data.</text>
</comment>
<dbReference type="SUPFAM" id="SSF53300">
    <property type="entry name" value="vWA-like"/>
    <property type="match status" value="1"/>
</dbReference>
<dbReference type="InterPro" id="IPR042235">
    <property type="entry name" value="ZP-C_dom"/>
</dbReference>
<dbReference type="Pfam" id="PF25057">
    <property type="entry name" value="CUT_N"/>
    <property type="match status" value="1"/>
</dbReference>
<sequence>MYYFLLFIFQLIILIQKSSTFEYIPENDLAKICRPVNRPIDLLFLLDGSGSVGGNTFQTQMEILDKLIDILEIGPGQNQSQLAVMHQLRQALQRIRHKSGTTKTGKALEKAIQLYKDKSSGARFGNVAKVVVVVSDGRSLDDPVPTAIRLRQTGVFLISLGIGTHVNLAELLQMSGDSEMVFDEQTENKSVERFTDLFKRLSTAEACEFVRGGNGADIRCGSSVIEVLTTTKTKFRGIFYVQGHWLEPECIGMIDENGGNGTELVLRIPLGKCGLEKQFSTNPKGYFFRGTAILQFHPNFRTGTDKIWKILCFYRDHSSNEPVRSEDSEIEWQLIRDHTQRKDRRPTQMPCSYRLLAAEHMEQMSRPPWGNNAATGAAECLTRTIPLILGQNVIHSWECNSDHFDVYQSFLINSCFLEPSKNNEISTQMLIDKNGCSTEPTLIETPQYVNQLKAFARGVAIRGIGNETTLRLRCSLKFCDRLMGECEEILPPKCGKEDFEITTTTQINSTKEEGEENKNNNENNNTVINKRRRRKQSGFPVLIRPLNGDGPAPPLVMFTKSSSKRRRPTQIDKRNFIVKDELIKNEKEKIVKSFETTVKTTLLENKKRNSLETTIETTTTTVTKPLTTSLSTSFNELIKDSKSNIQELTTTFPPPPQLIEEDSIITRQTKNENKKFNYKRNEIISTEEVTGKADPFQEENDIVQNEGNLIKEEINLDPELLTGLNENEIIVISQQVEIGETEEQEGGTNNSQCSRKKRTTTTTNILNGEGKFY</sequence>
<dbReference type="GO" id="GO:0005886">
    <property type="term" value="C:plasma membrane"/>
    <property type="evidence" value="ECO:0007669"/>
    <property type="project" value="UniProtKB-SubCell"/>
</dbReference>
<dbReference type="Gene3D" id="2.60.40.4100">
    <property type="entry name" value="Zona pellucida, ZP-C domain"/>
    <property type="match status" value="1"/>
</dbReference>
<evidence type="ECO:0000256" key="6">
    <source>
        <dbReference type="ARBA" id="ARBA00022989"/>
    </source>
</evidence>
<dbReference type="OrthoDB" id="6132182at2759"/>
<dbReference type="InterPro" id="IPR036465">
    <property type="entry name" value="vWFA_dom_sf"/>
</dbReference>
<evidence type="ECO:0000259" key="11">
    <source>
        <dbReference type="PROSITE" id="PS51034"/>
    </source>
</evidence>
<organism evidence="12 13">
    <name type="scientific">Meloidogyne enterolobii</name>
    <name type="common">Root-knot nematode worm</name>
    <name type="synonym">Meloidogyne mayaguensis</name>
    <dbReference type="NCBI Taxonomy" id="390850"/>
    <lineage>
        <taxon>Eukaryota</taxon>
        <taxon>Metazoa</taxon>
        <taxon>Ecdysozoa</taxon>
        <taxon>Nematoda</taxon>
        <taxon>Chromadorea</taxon>
        <taxon>Rhabditida</taxon>
        <taxon>Tylenchina</taxon>
        <taxon>Tylenchomorpha</taxon>
        <taxon>Tylenchoidea</taxon>
        <taxon>Meloidogynidae</taxon>
        <taxon>Meloidogyninae</taxon>
        <taxon>Meloidogyne</taxon>
    </lineage>
</organism>
<gene>
    <name evidence="12" type="ORF">MENT_LOCUS44407</name>
</gene>
<feature type="domain" description="VWFA" evidence="10">
    <location>
        <begin position="41"/>
        <end position="201"/>
    </location>
</feature>
<dbReference type="InterPro" id="IPR051962">
    <property type="entry name" value="Cuticlin"/>
</dbReference>
<feature type="region of interest" description="Disordered" evidence="8">
    <location>
        <begin position="506"/>
        <end position="534"/>
    </location>
</feature>
<name>A0A6V7WXU6_MELEN</name>
<dbReference type="InterPro" id="IPR057475">
    <property type="entry name" value="CUT_C"/>
</dbReference>
<evidence type="ECO:0000313" key="12">
    <source>
        <dbReference type="EMBL" id="CAD2191567.1"/>
    </source>
</evidence>
<evidence type="ECO:0000313" key="13">
    <source>
        <dbReference type="Proteomes" id="UP000580250"/>
    </source>
</evidence>
<feature type="signal peptide" evidence="9">
    <location>
        <begin position="1"/>
        <end position="20"/>
    </location>
</feature>
<dbReference type="PANTHER" id="PTHR22907:SF53">
    <property type="entry name" value="VON WILLEBRAND FACTOR TYPE A DOMAIN PROTEIN"/>
    <property type="match status" value="1"/>
</dbReference>
<dbReference type="InterPro" id="IPR001507">
    <property type="entry name" value="ZP_dom"/>
</dbReference>
<keyword evidence="5 9" id="KW-0732">Signal</keyword>
<evidence type="ECO:0000256" key="1">
    <source>
        <dbReference type="ARBA" id="ARBA00004251"/>
    </source>
</evidence>
<dbReference type="InterPro" id="IPR002035">
    <property type="entry name" value="VWF_A"/>
</dbReference>
<evidence type="ECO:0000256" key="7">
    <source>
        <dbReference type="ARBA" id="ARBA00023136"/>
    </source>
</evidence>
<dbReference type="SMART" id="SM00241">
    <property type="entry name" value="ZP"/>
    <property type="match status" value="1"/>
</dbReference>
<reference evidence="12 13" key="1">
    <citation type="submission" date="2020-08" db="EMBL/GenBank/DDBJ databases">
        <authorList>
            <person name="Koutsovoulos G."/>
            <person name="Danchin GJ E."/>
        </authorList>
    </citation>
    <scope>NUCLEOTIDE SEQUENCE [LARGE SCALE GENOMIC DNA]</scope>
</reference>
<feature type="region of interest" description="Disordered" evidence="8">
    <location>
        <begin position="739"/>
        <end position="773"/>
    </location>
</feature>
<dbReference type="Gene3D" id="3.40.50.410">
    <property type="entry name" value="von Willebrand factor, type A domain"/>
    <property type="match status" value="1"/>
</dbReference>
<evidence type="ECO:0000256" key="9">
    <source>
        <dbReference type="SAM" id="SignalP"/>
    </source>
</evidence>
<evidence type="ECO:0000259" key="10">
    <source>
        <dbReference type="PROSITE" id="PS50234"/>
    </source>
</evidence>
<dbReference type="PROSITE" id="PS51034">
    <property type="entry name" value="ZP_2"/>
    <property type="match status" value="1"/>
</dbReference>
<keyword evidence="6" id="KW-1133">Transmembrane helix</keyword>
<dbReference type="Pfam" id="PF00092">
    <property type="entry name" value="VWA"/>
    <property type="match status" value="1"/>
</dbReference>
<evidence type="ECO:0000256" key="4">
    <source>
        <dbReference type="ARBA" id="ARBA00022692"/>
    </source>
</evidence>
<keyword evidence="2" id="KW-0193">Cuticle</keyword>
<feature type="chain" id="PRO_5027979816" evidence="9">
    <location>
        <begin position="21"/>
        <end position="773"/>
    </location>
</feature>
<keyword evidence="7" id="KW-0472">Membrane</keyword>
<dbReference type="PANTHER" id="PTHR22907">
    <property type="entry name" value="GH04558P"/>
    <property type="match status" value="1"/>
</dbReference>
<feature type="compositionally biased region" description="Basic and acidic residues" evidence="8">
    <location>
        <begin position="510"/>
        <end position="519"/>
    </location>
</feature>
<proteinExistence type="predicted"/>
<dbReference type="InterPro" id="IPR056953">
    <property type="entry name" value="CUT_N"/>
</dbReference>
<comment type="subcellular location">
    <subcellularLocation>
        <location evidence="1">Cell membrane</location>
        <topology evidence="1">Single-pass type I membrane protein</topology>
    </subcellularLocation>
</comment>
<dbReference type="PRINTS" id="PR00453">
    <property type="entry name" value="VWFADOMAIN"/>
</dbReference>
<dbReference type="EMBL" id="CAJEWN010000886">
    <property type="protein sequence ID" value="CAD2191567.1"/>
    <property type="molecule type" value="Genomic_DNA"/>
</dbReference>
<feature type="domain" description="ZP" evidence="11">
    <location>
        <begin position="219"/>
        <end position="493"/>
    </location>
</feature>
<dbReference type="Proteomes" id="UP000580250">
    <property type="component" value="Unassembled WGS sequence"/>
</dbReference>
<dbReference type="PROSITE" id="PS50234">
    <property type="entry name" value="VWFA"/>
    <property type="match status" value="1"/>
</dbReference>
<accession>A0A6V7WXU6</accession>
<dbReference type="Pfam" id="PF25301">
    <property type="entry name" value="CUT_C"/>
    <property type="match status" value="1"/>
</dbReference>